<dbReference type="Proteomes" id="UP000199199">
    <property type="component" value="Unassembled WGS sequence"/>
</dbReference>
<sequence>MTLAEPDSPTLTADRYDRLLEAAETYREALVVRLCGEVGVRPAELARLSSDDIDRVGTDPPRYLLRIPPEESESNAGLEAPAERTRTAYLPTEIRRELERYVRSNGIGDADRIFSVTPRRLQMLVADVADRAGERANDESLSSVSSSDLRRYFARSSLVDHEIDPRVVKTAGGWQSFEALEAYLSEPTDEAIVNAFETVEDGTRSTENTAVRDDDGLVKSILAATDRCALVRLDADGYVERWNRSAASTLGFDAGEIVGTHASAFYADDESALESKLSEATSESPVEDDSWFVRRDGSRFRATELIVPLREGPEDGGFGLLVHDISTYHDRLESERSRNDRLEGFDAVARRFRAVAQGLLSASTHDEVETECCRALVDGPAYRYAWIDRTGRTGKRTNWRTSSAISPGGADRLRPDTWGDGAATADANRGSDTGGLDGESASNSSGRSVRSDGRPDDAGGPSETPPAGSDGEPPAERTVVTDVAGRVDEEYVEGTLARVCVSYGDTVYGTLSVVTDREDAFDRNELDWLETIGRQVGYAIAAVRRRNLLLSDTVVELEFVCRDEQSFFVDASAQLDCRFEIDSFVPVSESTQLYYVTLQDGSPATVFELAESDPGIGDCRLIETYEDGWRVEFIVEGSCPTLTLTEYGVTVLESVVENGEATIAAECAGGADLRTIVDGLRSVFPDSELAGKREVERTVQTAAEFRNGLADRLTDRQESALRAAYFGGYYDWPRESTAEEVADAMGVSSPTLHNHLRKGQHELLRTFFDAGSE</sequence>
<dbReference type="InterPro" id="IPR029016">
    <property type="entry name" value="GAF-like_dom_sf"/>
</dbReference>
<keyword evidence="1" id="KW-0805">Transcription regulation</keyword>
<dbReference type="Gene3D" id="3.30.450.40">
    <property type="match status" value="1"/>
</dbReference>
<organism evidence="7 8">
    <name type="scientific">Halostagnicola kamekurae</name>
    <dbReference type="NCBI Taxonomy" id="619731"/>
    <lineage>
        <taxon>Archaea</taxon>
        <taxon>Methanobacteriati</taxon>
        <taxon>Methanobacteriota</taxon>
        <taxon>Stenosarchaea group</taxon>
        <taxon>Halobacteria</taxon>
        <taxon>Halobacteriales</taxon>
        <taxon>Natrialbaceae</taxon>
        <taxon>Halostagnicola</taxon>
    </lineage>
</organism>
<dbReference type="InterPro" id="IPR000014">
    <property type="entry name" value="PAS"/>
</dbReference>
<evidence type="ECO:0008006" key="9">
    <source>
        <dbReference type="Google" id="ProtNLM"/>
    </source>
</evidence>
<evidence type="ECO:0000313" key="8">
    <source>
        <dbReference type="Proteomes" id="UP000199199"/>
    </source>
</evidence>
<dbReference type="CDD" id="cd00130">
    <property type="entry name" value="PAS"/>
    <property type="match status" value="1"/>
</dbReference>
<dbReference type="PANTHER" id="PTHR34236">
    <property type="entry name" value="DIMETHYL SULFOXIDE REDUCTASE TRANSCRIPTIONAL ACTIVATOR"/>
    <property type="match status" value="1"/>
</dbReference>
<dbReference type="Gene3D" id="1.10.443.10">
    <property type="entry name" value="Intergrase catalytic core"/>
    <property type="match status" value="1"/>
</dbReference>
<dbReference type="Pfam" id="PF04967">
    <property type="entry name" value="HTH_10"/>
    <property type="match status" value="1"/>
</dbReference>
<dbReference type="EMBL" id="FOZS01000002">
    <property type="protein sequence ID" value="SFS75617.1"/>
    <property type="molecule type" value="Genomic_DNA"/>
</dbReference>
<dbReference type="InterPro" id="IPR011010">
    <property type="entry name" value="DNA_brk_join_enz"/>
</dbReference>
<dbReference type="OrthoDB" id="234125at2157"/>
<dbReference type="Pfam" id="PF15915">
    <property type="entry name" value="BAT"/>
    <property type="match status" value="1"/>
</dbReference>
<evidence type="ECO:0000256" key="4">
    <source>
        <dbReference type="SAM" id="MobiDB-lite"/>
    </source>
</evidence>
<dbReference type="InterPro" id="IPR035965">
    <property type="entry name" value="PAS-like_dom_sf"/>
</dbReference>
<dbReference type="SUPFAM" id="SSF55785">
    <property type="entry name" value="PYP-like sensor domain (PAS domain)"/>
    <property type="match status" value="1"/>
</dbReference>
<keyword evidence="3" id="KW-0233">DNA recombination</keyword>
<dbReference type="InterPro" id="IPR002104">
    <property type="entry name" value="Integrase_catalytic"/>
</dbReference>
<dbReference type="InterPro" id="IPR013762">
    <property type="entry name" value="Integrase-like_cat_sf"/>
</dbReference>
<feature type="compositionally biased region" description="Low complexity" evidence="4">
    <location>
        <begin position="418"/>
        <end position="427"/>
    </location>
</feature>
<evidence type="ECO:0000259" key="6">
    <source>
        <dbReference type="PROSITE" id="PS51898"/>
    </source>
</evidence>
<dbReference type="Pfam" id="PF13426">
    <property type="entry name" value="PAS_9"/>
    <property type="match status" value="1"/>
</dbReference>
<evidence type="ECO:0000256" key="2">
    <source>
        <dbReference type="ARBA" id="ARBA00023163"/>
    </source>
</evidence>
<keyword evidence="8" id="KW-1185">Reference proteome</keyword>
<evidence type="ECO:0000313" key="7">
    <source>
        <dbReference type="EMBL" id="SFS75617.1"/>
    </source>
</evidence>
<dbReference type="Gene3D" id="3.30.450.20">
    <property type="entry name" value="PAS domain"/>
    <property type="match status" value="1"/>
</dbReference>
<dbReference type="CDD" id="cd00397">
    <property type="entry name" value="DNA_BRE_C"/>
    <property type="match status" value="1"/>
</dbReference>
<feature type="compositionally biased region" description="Low complexity" evidence="4">
    <location>
        <begin position="438"/>
        <end position="448"/>
    </location>
</feature>
<keyword evidence="2" id="KW-0804">Transcription</keyword>
<evidence type="ECO:0000259" key="5">
    <source>
        <dbReference type="PROSITE" id="PS50112"/>
    </source>
</evidence>
<dbReference type="AlphaFoldDB" id="A0A1I6SFA7"/>
<dbReference type="InterPro" id="IPR031803">
    <property type="entry name" value="BAT_GAF/HTH-assoc"/>
</dbReference>
<accession>A0A1I6SFA7</accession>
<name>A0A1I6SFA7_9EURY</name>
<dbReference type="GO" id="GO:0015074">
    <property type="term" value="P:DNA integration"/>
    <property type="evidence" value="ECO:0007669"/>
    <property type="project" value="InterPro"/>
</dbReference>
<evidence type="ECO:0000256" key="3">
    <source>
        <dbReference type="ARBA" id="ARBA00023172"/>
    </source>
</evidence>
<feature type="region of interest" description="Disordered" evidence="4">
    <location>
        <begin position="395"/>
        <end position="476"/>
    </location>
</feature>
<protein>
    <recommendedName>
        <fullName evidence="9">PAS domain S-box-containing protein</fullName>
    </recommendedName>
</protein>
<evidence type="ECO:0000256" key="1">
    <source>
        <dbReference type="ARBA" id="ARBA00023015"/>
    </source>
</evidence>
<dbReference type="RefSeq" id="WP_092905059.1">
    <property type="nucleotide sequence ID" value="NZ_FOZS01000002.1"/>
</dbReference>
<dbReference type="GO" id="GO:0006310">
    <property type="term" value="P:DNA recombination"/>
    <property type="evidence" value="ECO:0007669"/>
    <property type="project" value="UniProtKB-KW"/>
</dbReference>
<dbReference type="PANTHER" id="PTHR34236:SF1">
    <property type="entry name" value="DIMETHYL SULFOXIDE REDUCTASE TRANSCRIPTIONAL ACTIVATOR"/>
    <property type="match status" value="1"/>
</dbReference>
<dbReference type="SUPFAM" id="SSF56349">
    <property type="entry name" value="DNA breaking-rejoining enzymes"/>
    <property type="match status" value="1"/>
</dbReference>
<dbReference type="Pfam" id="PF00589">
    <property type="entry name" value="Phage_integrase"/>
    <property type="match status" value="1"/>
</dbReference>
<proteinExistence type="predicted"/>
<gene>
    <name evidence="7" type="ORF">SAMN04488556_2628</name>
</gene>
<dbReference type="PROSITE" id="PS50112">
    <property type="entry name" value="PAS"/>
    <property type="match status" value="1"/>
</dbReference>
<dbReference type="PROSITE" id="PS51898">
    <property type="entry name" value="TYR_RECOMBINASE"/>
    <property type="match status" value="1"/>
</dbReference>
<dbReference type="InterPro" id="IPR007050">
    <property type="entry name" value="HTH_bacterioopsin"/>
</dbReference>
<feature type="domain" description="Tyr recombinase" evidence="6">
    <location>
        <begin position="6"/>
        <end position="197"/>
    </location>
</feature>
<dbReference type="NCBIfam" id="TIGR00229">
    <property type="entry name" value="sensory_box"/>
    <property type="match status" value="1"/>
</dbReference>
<reference evidence="8" key="1">
    <citation type="submission" date="2016-10" db="EMBL/GenBank/DDBJ databases">
        <authorList>
            <person name="Varghese N."/>
            <person name="Submissions S."/>
        </authorList>
    </citation>
    <scope>NUCLEOTIDE SEQUENCE [LARGE SCALE GENOMIC DNA]</scope>
    <source>
        <strain evidence="8">DSM 22427</strain>
    </source>
</reference>
<feature type="domain" description="PAS" evidence="5">
    <location>
        <begin position="230"/>
        <end position="284"/>
    </location>
</feature>
<dbReference type="GO" id="GO:0003677">
    <property type="term" value="F:DNA binding"/>
    <property type="evidence" value="ECO:0007669"/>
    <property type="project" value="InterPro"/>
</dbReference>